<dbReference type="Pfam" id="PF18029">
    <property type="entry name" value="Glyoxalase_6"/>
    <property type="match status" value="1"/>
</dbReference>
<evidence type="ECO:0000313" key="3">
    <source>
        <dbReference type="Proteomes" id="UP000586042"/>
    </source>
</evidence>
<evidence type="ECO:0000313" key="2">
    <source>
        <dbReference type="EMBL" id="NUW38415.1"/>
    </source>
</evidence>
<reference evidence="2 3" key="1">
    <citation type="submission" date="2020-06" db="EMBL/GenBank/DDBJ databases">
        <title>Nonomuraea sp. SMC257, a novel actinomycete isolated from soil.</title>
        <authorList>
            <person name="Chanama M."/>
        </authorList>
    </citation>
    <scope>NUCLEOTIDE SEQUENCE [LARGE SCALE GENOMIC DNA]</scope>
    <source>
        <strain evidence="2 3">SMC257</strain>
    </source>
</reference>
<dbReference type="InterPro" id="IPR029068">
    <property type="entry name" value="Glyas_Bleomycin-R_OHBP_Dase"/>
</dbReference>
<dbReference type="PROSITE" id="PS51819">
    <property type="entry name" value="VOC"/>
    <property type="match status" value="1"/>
</dbReference>
<gene>
    <name evidence="2" type="ORF">HTZ77_44530</name>
</gene>
<evidence type="ECO:0000259" key="1">
    <source>
        <dbReference type="PROSITE" id="PS51819"/>
    </source>
</evidence>
<comment type="caution">
    <text evidence="2">The sequence shown here is derived from an EMBL/GenBank/DDBJ whole genome shotgun (WGS) entry which is preliminary data.</text>
</comment>
<dbReference type="Proteomes" id="UP000586042">
    <property type="component" value="Unassembled WGS sequence"/>
</dbReference>
<dbReference type="EMBL" id="JABWGN010000033">
    <property type="protein sequence ID" value="NUW38415.1"/>
    <property type="molecule type" value="Genomic_DNA"/>
</dbReference>
<dbReference type="PANTHER" id="PTHR35908">
    <property type="entry name" value="HYPOTHETICAL FUSION PROTEIN"/>
    <property type="match status" value="1"/>
</dbReference>
<organism evidence="2 3">
    <name type="scientific">Nonomuraea montanisoli</name>
    <dbReference type="NCBI Taxonomy" id="2741721"/>
    <lineage>
        <taxon>Bacteria</taxon>
        <taxon>Bacillati</taxon>
        <taxon>Actinomycetota</taxon>
        <taxon>Actinomycetes</taxon>
        <taxon>Streptosporangiales</taxon>
        <taxon>Streptosporangiaceae</taxon>
        <taxon>Nonomuraea</taxon>
    </lineage>
</organism>
<dbReference type="InterPro" id="IPR037523">
    <property type="entry name" value="VOC_core"/>
</dbReference>
<sequence>MTTLSTIIFDCADPVALAAFYAKATGWRAGEGDADYATVDGGPVTLAFQRVDGYPGGPGWPGGQKHLHLDFQVPDLESARRELVALGAVMPEFQPGEDSWTVFTDPEGHPFCVSAA</sequence>
<name>A0A7Y6IHN9_9ACTN</name>
<dbReference type="InterPro" id="IPR041581">
    <property type="entry name" value="Glyoxalase_6"/>
</dbReference>
<proteinExistence type="predicted"/>
<dbReference type="Gene3D" id="3.10.180.10">
    <property type="entry name" value="2,3-Dihydroxybiphenyl 1,2-Dioxygenase, domain 1"/>
    <property type="match status" value="1"/>
</dbReference>
<dbReference type="SUPFAM" id="SSF54593">
    <property type="entry name" value="Glyoxalase/Bleomycin resistance protein/Dihydroxybiphenyl dioxygenase"/>
    <property type="match status" value="1"/>
</dbReference>
<feature type="domain" description="VOC" evidence="1">
    <location>
        <begin position="3"/>
        <end position="116"/>
    </location>
</feature>
<dbReference type="PANTHER" id="PTHR35908:SF1">
    <property type="entry name" value="CONSERVED PROTEIN"/>
    <property type="match status" value="1"/>
</dbReference>
<protein>
    <submittedName>
        <fullName evidence="2">VOC family protein</fullName>
    </submittedName>
</protein>
<keyword evidence="3" id="KW-1185">Reference proteome</keyword>
<accession>A0A7Y6IHN9</accession>
<dbReference type="AlphaFoldDB" id="A0A7Y6IHN9"/>